<dbReference type="InterPro" id="IPR006461">
    <property type="entry name" value="PLAC_motif_containing"/>
</dbReference>
<protein>
    <submittedName>
        <fullName evidence="1">PLAC8 family-domain-containing protein</fullName>
    </submittedName>
</protein>
<gene>
    <name evidence="1" type="ORF">BJ322DRAFT_1008239</name>
</gene>
<dbReference type="AlphaFoldDB" id="A0A9P6HB89"/>
<organism evidence="1 2">
    <name type="scientific">Thelephora terrestris</name>
    <dbReference type="NCBI Taxonomy" id="56493"/>
    <lineage>
        <taxon>Eukaryota</taxon>
        <taxon>Fungi</taxon>
        <taxon>Dikarya</taxon>
        <taxon>Basidiomycota</taxon>
        <taxon>Agaricomycotina</taxon>
        <taxon>Agaricomycetes</taxon>
        <taxon>Thelephorales</taxon>
        <taxon>Thelephoraceae</taxon>
        <taxon>Thelephora</taxon>
    </lineage>
</organism>
<sequence>MQIASNTNTKNLPLDSSGRRGWSHSLFGCFSDCGTCLTAVFCPCIVYSKISTRLDHLNKNGSPHPSGGDACGGSCIGYTATCCIGVSCILQTIQRGNTRSRYNISGNGCTDFLAACCCHVCDLVQESREIELEENSYGKQSY</sequence>
<dbReference type="OrthoDB" id="1045822at2759"/>
<evidence type="ECO:0000313" key="1">
    <source>
        <dbReference type="EMBL" id="KAF9783357.1"/>
    </source>
</evidence>
<dbReference type="PANTHER" id="PTHR15907">
    <property type="entry name" value="DUF614 FAMILY PROTEIN-RELATED"/>
    <property type="match status" value="1"/>
</dbReference>
<evidence type="ECO:0000313" key="2">
    <source>
        <dbReference type="Proteomes" id="UP000736335"/>
    </source>
</evidence>
<dbReference type="Pfam" id="PF04749">
    <property type="entry name" value="PLAC8"/>
    <property type="match status" value="1"/>
</dbReference>
<name>A0A9P6HB89_9AGAM</name>
<keyword evidence="2" id="KW-1185">Reference proteome</keyword>
<dbReference type="NCBIfam" id="TIGR01571">
    <property type="entry name" value="A_thal_Cys_rich"/>
    <property type="match status" value="1"/>
</dbReference>
<accession>A0A9P6HB89</accession>
<reference evidence="1" key="1">
    <citation type="journal article" date="2020" name="Nat. Commun.">
        <title>Large-scale genome sequencing of mycorrhizal fungi provides insights into the early evolution of symbiotic traits.</title>
        <authorList>
            <person name="Miyauchi S."/>
            <person name="Kiss E."/>
            <person name="Kuo A."/>
            <person name="Drula E."/>
            <person name="Kohler A."/>
            <person name="Sanchez-Garcia M."/>
            <person name="Morin E."/>
            <person name="Andreopoulos B."/>
            <person name="Barry K.W."/>
            <person name="Bonito G."/>
            <person name="Buee M."/>
            <person name="Carver A."/>
            <person name="Chen C."/>
            <person name="Cichocki N."/>
            <person name="Clum A."/>
            <person name="Culley D."/>
            <person name="Crous P.W."/>
            <person name="Fauchery L."/>
            <person name="Girlanda M."/>
            <person name="Hayes R.D."/>
            <person name="Keri Z."/>
            <person name="LaButti K."/>
            <person name="Lipzen A."/>
            <person name="Lombard V."/>
            <person name="Magnuson J."/>
            <person name="Maillard F."/>
            <person name="Murat C."/>
            <person name="Nolan M."/>
            <person name="Ohm R.A."/>
            <person name="Pangilinan J."/>
            <person name="Pereira M.F."/>
            <person name="Perotto S."/>
            <person name="Peter M."/>
            <person name="Pfister S."/>
            <person name="Riley R."/>
            <person name="Sitrit Y."/>
            <person name="Stielow J.B."/>
            <person name="Szollosi G."/>
            <person name="Zifcakova L."/>
            <person name="Stursova M."/>
            <person name="Spatafora J.W."/>
            <person name="Tedersoo L."/>
            <person name="Vaario L.M."/>
            <person name="Yamada A."/>
            <person name="Yan M."/>
            <person name="Wang P."/>
            <person name="Xu J."/>
            <person name="Bruns T."/>
            <person name="Baldrian P."/>
            <person name="Vilgalys R."/>
            <person name="Dunand C."/>
            <person name="Henrissat B."/>
            <person name="Grigoriev I.V."/>
            <person name="Hibbett D."/>
            <person name="Nagy L.G."/>
            <person name="Martin F.M."/>
        </authorList>
    </citation>
    <scope>NUCLEOTIDE SEQUENCE</scope>
    <source>
        <strain evidence="1">UH-Tt-Lm1</strain>
    </source>
</reference>
<reference evidence="1" key="2">
    <citation type="submission" date="2020-11" db="EMBL/GenBank/DDBJ databases">
        <authorList>
            <consortium name="DOE Joint Genome Institute"/>
            <person name="Kuo A."/>
            <person name="Miyauchi S."/>
            <person name="Kiss E."/>
            <person name="Drula E."/>
            <person name="Kohler A."/>
            <person name="Sanchez-Garcia M."/>
            <person name="Andreopoulos B."/>
            <person name="Barry K.W."/>
            <person name="Bonito G."/>
            <person name="Buee M."/>
            <person name="Carver A."/>
            <person name="Chen C."/>
            <person name="Cichocki N."/>
            <person name="Clum A."/>
            <person name="Culley D."/>
            <person name="Crous P.W."/>
            <person name="Fauchery L."/>
            <person name="Girlanda M."/>
            <person name="Hayes R."/>
            <person name="Keri Z."/>
            <person name="Labutti K."/>
            <person name="Lipzen A."/>
            <person name="Lombard V."/>
            <person name="Magnuson J."/>
            <person name="Maillard F."/>
            <person name="Morin E."/>
            <person name="Murat C."/>
            <person name="Nolan M."/>
            <person name="Ohm R."/>
            <person name="Pangilinan J."/>
            <person name="Pereira M."/>
            <person name="Perotto S."/>
            <person name="Peter M."/>
            <person name="Riley R."/>
            <person name="Sitrit Y."/>
            <person name="Stielow B."/>
            <person name="Szollosi G."/>
            <person name="Zifcakova L."/>
            <person name="Stursova M."/>
            <person name="Spatafora J.W."/>
            <person name="Tedersoo L."/>
            <person name="Vaario L.-M."/>
            <person name="Yamada A."/>
            <person name="Yan M."/>
            <person name="Wang P."/>
            <person name="Xu J."/>
            <person name="Bruns T."/>
            <person name="Baldrian P."/>
            <person name="Vilgalys R."/>
            <person name="Henrissat B."/>
            <person name="Grigoriev I.V."/>
            <person name="Hibbett D."/>
            <person name="Nagy L.G."/>
            <person name="Martin F.M."/>
        </authorList>
    </citation>
    <scope>NUCLEOTIDE SEQUENCE</scope>
    <source>
        <strain evidence="1">UH-Tt-Lm1</strain>
    </source>
</reference>
<comment type="caution">
    <text evidence="1">The sequence shown here is derived from an EMBL/GenBank/DDBJ whole genome shotgun (WGS) entry which is preliminary data.</text>
</comment>
<proteinExistence type="predicted"/>
<dbReference type="Proteomes" id="UP000736335">
    <property type="component" value="Unassembled WGS sequence"/>
</dbReference>
<dbReference type="EMBL" id="WIUZ02000010">
    <property type="protein sequence ID" value="KAF9783357.1"/>
    <property type="molecule type" value="Genomic_DNA"/>
</dbReference>